<evidence type="ECO:0000256" key="1">
    <source>
        <dbReference type="ARBA" id="ARBA00023172"/>
    </source>
</evidence>
<dbReference type="PANTHER" id="PTHR30349">
    <property type="entry name" value="PHAGE INTEGRASE-RELATED"/>
    <property type="match status" value="1"/>
</dbReference>
<gene>
    <name evidence="3" type="ORF">ATL31_0187</name>
</gene>
<dbReference type="CDD" id="cd00397">
    <property type="entry name" value="DNA_BRE_C"/>
    <property type="match status" value="1"/>
</dbReference>
<feature type="domain" description="Tyr recombinase" evidence="2">
    <location>
        <begin position="209"/>
        <end position="387"/>
    </location>
</feature>
<name>A0A2N3YEX0_9MICO</name>
<organism evidence="3 4">
    <name type="scientific">Phycicoccus duodecadis</name>
    <dbReference type="NCBI Taxonomy" id="173053"/>
    <lineage>
        <taxon>Bacteria</taxon>
        <taxon>Bacillati</taxon>
        <taxon>Actinomycetota</taxon>
        <taxon>Actinomycetes</taxon>
        <taxon>Micrococcales</taxon>
        <taxon>Intrasporangiaceae</taxon>
        <taxon>Phycicoccus</taxon>
    </lineage>
</organism>
<dbReference type="Proteomes" id="UP000233781">
    <property type="component" value="Unassembled WGS sequence"/>
</dbReference>
<sequence>MNPAWSAAAAGWRMMLEDSGRAAATIEGYAKHVTWLADDLGGDPWEVTPGQLRDWVDGHNWSMHTRRKVLVSLRAFYRHGLDMGELARSPLAGLEAVPSRRRGPSRVQVAERWAEPVTAFLTWMEAGARKASTIEQRRWWLIRLSETFADPWKVTPDDLGLWLSRGDWAPQTKRLGRSTVQLFYTWAENTGRVERSPARMLPAVLIPRALPRPTPDDAVRAALEVADDRLRLALYLAVYAGLRRAEIAAVHTRDIEDQVLHVHGKGGHERLVPLHPELRTALRAELHRRREGTSGTGWGCRPTAPGGWLFPSDIPDEHLTAHHLGKLIAAALPAGWTTHTLRHRFATKAYLTGRDLRAVQELLGHQKPETTAIYAAVPDGALEAAVAGVGI</sequence>
<evidence type="ECO:0000313" key="3">
    <source>
        <dbReference type="EMBL" id="PKW25399.1"/>
    </source>
</evidence>
<dbReference type="GO" id="GO:0006310">
    <property type="term" value="P:DNA recombination"/>
    <property type="evidence" value="ECO:0007669"/>
    <property type="project" value="UniProtKB-KW"/>
</dbReference>
<proteinExistence type="predicted"/>
<dbReference type="Pfam" id="PF00589">
    <property type="entry name" value="Phage_integrase"/>
    <property type="match status" value="1"/>
</dbReference>
<dbReference type="EMBL" id="PJNE01000001">
    <property type="protein sequence ID" value="PKW25399.1"/>
    <property type="molecule type" value="Genomic_DNA"/>
</dbReference>
<dbReference type="Gene3D" id="1.10.443.10">
    <property type="entry name" value="Intergrase catalytic core"/>
    <property type="match status" value="1"/>
</dbReference>
<dbReference type="InterPro" id="IPR013762">
    <property type="entry name" value="Integrase-like_cat_sf"/>
</dbReference>
<keyword evidence="1" id="KW-0233">DNA recombination</keyword>
<evidence type="ECO:0000313" key="4">
    <source>
        <dbReference type="Proteomes" id="UP000233781"/>
    </source>
</evidence>
<dbReference type="GO" id="GO:0003677">
    <property type="term" value="F:DNA binding"/>
    <property type="evidence" value="ECO:0007669"/>
    <property type="project" value="InterPro"/>
</dbReference>
<reference evidence="3 4" key="1">
    <citation type="submission" date="2017-12" db="EMBL/GenBank/DDBJ databases">
        <title>Sequencing the genomes of 1000 Actinobacteria strains.</title>
        <authorList>
            <person name="Klenk H.-P."/>
        </authorList>
    </citation>
    <scope>NUCLEOTIDE SEQUENCE [LARGE SCALE GENOMIC DNA]</scope>
    <source>
        <strain evidence="3 4">DSM 12806</strain>
    </source>
</reference>
<dbReference type="InterPro" id="IPR011010">
    <property type="entry name" value="DNA_brk_join_enz"/>
</dbReference>
<comment type="caution">
    <text evidence="3">The sequence shown here is derived from an EMBL/GenBank/DDBJ whole genome shotgun (WGS) entry which is preliminary data.</text>
</comment>
<dbReference type="AlphaFoldDB" id="A0A2N3YEX0"/>
<dbReference type="RefSeq" id="WP_211283940.1">
    <property type="nucleotide sequence ID" value="NZ_PJNE01000001.1"/>
</dbReference>
<dbReference type="InterPro" id="IPR002104">
    <property type="entry name" value="Integrase_catalytic"/>
</dbReference>
<dbReference type="GO" id="GO:0015074">
    <property type="term" value="P:DNA integration"/>
    <property type="evidence" value="ECO:0007669"/>
    <property type="project" value="InterPro"/>
</dbReference>
<dbReference type="InterPro" id="IPR050090">
    <property type="entry name" value="Tyrosine_recombinase_XerCD"/>
</dbReference>
<dbReference type="SUPFAM" id="SSF56349">
    <property type="entry name" value="DNA breaking-rejoining enzymes"/>
    <property type="match status" value="1"/>
</dbReference>
<protein>
    <submittedName>
        <fullName evidence="3">Site-specific recombinase XerD</fullName>
    </submittedName>
</protein>
<accession>A0A2N3YEX0</accession>
<evidence type="ECO:0000259" key="2">
    <source>
        <dbReference type="PROSITE" id="PS51898"/>
    </source>
</evidence>
<keyword evidence="4" id="KW-1185">Reference proteome</keyword>
<dbReference type="PANTHER" id="PTHR30349:SF64">
    <property type="entry name" value="PROPHAGE INTEGRASE INTD-RELATED"/>
    <property type="match status" value="1"/>
</dbReference>
<dbReference type="PROSITE" id="PS51898">
    <property type="entry name" value="TYR_RECOMBINASE"/>
    <property type="match status" value="1"/>
</dbReference>